<gene>
    <name evidence="1" type="ORF">fnug_170</name>
</gene>
<protein>
    <submittedName>
        <fullName evidence="1">Uncharacterized protein</fullName>
    </submittedName>
</protein>
<accession>A0A6H2A908</accession>
<proteinExistence type="predicted"/>
<name>A0A6H2A908_9CAUD</name>
<evidence type="ECO:0000313" key="2">
    <source>
        <dbReference type="Proteomes" id="UP000502535"/>
    </source>
</evidence>
<organism evidence="1 2">
    <name type="scientific">Pseudomonas phage fnug</name>
    <dbReference type="NCBI Taxonomy" id="2719836"/>
    <lineage>
        <taxon>Viruses</taxon>
        <taxon>Duplodnaviria</taxon>
        <taxon>Heunggongvirae</taxon>
        <taxon>Uroviricota</taxon>
        <taxon>Caudoviricetes</taxon>
        <taxon>Chimalliviridae</taxon>
        <taxon>Phikzvirus</taxon>
        <taxon>Phikzvirus phiKZ</taxon>
    </lineage>
</organism>
<dbReference type="EMBL" id="MT133560">
    <property type="protein sequence ID" value="QJB22813.1"/>
    <property type="molecule type" value="Genomic_DNA"/>
</dbReference>
<dbReference type="Proteomes" id="UP000502535">
    <property type="component" value="Segment"/>
</dbReference>
<evidence type="ECO:0000313" key="1">
    <source>
        <dbReference type="EMBL" id="QJB22813.1"/>
    </source>
</evidence>
<reference evidence="2" key="1">
    <citation type="submission" date="2020-03" db="EMBL/GenBank/DDBJ databases">
        <authorList>
            <person name="Olsen N.S."/>
            <person name="Forero-Junco L."/>
            <person name="Kot W."/>
            <person name="Hansen L.H."/>
        </authorList>
    </citation>
    <scope>NUCLEOTIDE SEQUENCE [LARGE SCALE GENOMIC DNA]</scope>
</reference>
<sequence>MPPPVKIPVAIPSSLLLPCDVEAPPTANEIINALDRYKAVGVTDENEARFLLMTEHWLLQTDALGLCNIQVDKLREWNERQRNLENSHDPRGRSD</sequence>